<dbReference type="Gene3D" id="1.20.120.550">
    <property type="entry name" value="Membrane associated eicosanoid/glutathione metabolism-like domain"/>
    <property type="match status" value="1"/>
</dbReference>
<dbReference type="GO" id="GO:0005741">
    <property type="term" value="C:mitochondrial outer membrane"/>
    <property type="evidence" value="ECO:0007669"/>
    <property type="project" value="UniProtKB-SubCell"/>
</dbReference>
<dbReference type="SUPFAM" id="SSF161084">
    <property type="entry name" value="MAPEG domain-like"/>
    <property type="match status" value="1"/>
</dbReference>
<evidence type="ECO:0000256" key="4">
    <source>
        <dbReference type="ARBA" id="ARBA00010459"/>
    </source>
</evidence>
<evidence type="ECO:0000256" key="2">
    <source>
        <dbReference type="ARBA" id="ARBA00004294"/>
    </source>
</evidence>
<dbReference type="GO" id="GO:0005789">
    <property type="term" value="C:endoplasmic reticulum membrane"/>
    <property type="evidence" value="ECO:0007669"/>
    <property type="project" value="UniProtKB-SubCell"/>
</dbReference>
<dbReference type="GeneID" id="19949930"/>
<dbReference type="EC" id="2.5.1.18" evidence="5"/>
<dbReference type="Proteomes" id="UP000030762">
    <property type="component" value="Unassembled WGS sequence"/>
</dbReference>
<comment type="similarity">
    <text evidence="4">Belongs to the MAPEG family.</text>
</comment>
<evidence type="ECO:0000256" key="13">
    <source>
        <dbReference type="ARBA" id="ARBA00023136"/>
    </source>
</evidence>
<keyword evidence="8" id="KW-1000">Mitochondrion outer membrane</keyword>
<dbReference type="GO" id="GO:0004364">
    <property type="term" value="F:glutathione transferase activity"/>
    <property type="evidence" value="ECO:0007669"/>
    <property type="project" value="UniProtKB-EC"/>
</dbReference>
<dbReference type="OrthoDB" id="193139at2759"/>
<keyword evidence="6" id="KW-0808">Transferase</keyword>
<evidence type="ECO:0000256" key="15">
    <source>
        <dbReference type="ARBA" id="ARBA00039397"/>
    </source>
</evidence>
<evidence type="ECO:0000256" key="17">
    <source>
        <dbReference type="SAM" id="Phobius"/>
    </source>
</evidence>
<evidence type="ECO:0000256" key="3">
    <source>
        <dbReference type="ARBA" id="ARBA00004477"/>
    </source>
</evidence>
<reference evidence="18 19" key="1">
    <citation type="submission" date="2012-04" db="EMBL/GenBank/DDBJ databases">
        <title>The Genome Sequence of Saprolegnia declina VS20.</title>
        <authorList>
            <consortium name="The Broad Institute Genome Sequencing Platform"/>
            <person name="Russ C."/>
            <person name="Nusbaum C."/>
            <person name="Tyler B."/>
            <person name="van West P."/>
            <person name="Dieguez-Uribeondo J."/>
            <person name="de Bruijn I."/>
            <person name="Tripathy S."/>
            <person name="Jiang R."/>
            <person name="Young S.K."/>
            <person name="Zeng Q."/>
            <person name="Gargeya S."/>
            <person name="Fitzgerald M."/>
            <person name="Haas B."/>
            <person name="Abouelleil A."/>
            <person name="Alvarado L."/>
            <person name="Arachchi H.M."/>
            <person name="Berlin A."/>
            <person name="Chapman S.B."/>
            <person name="Goldberg J."/>
            <person name="Griggs A."/>
            <person name="Gujja S."/>
            <person name="Hansen M."/>
            <person name="Howarth C."/>
            <person name="Imamovic A."/>
            <person name="Larimer J."/>
            <person name="McCowen C."/>
            <person name="Montmayeur A."/>
            <person name="Murphy C."/>
            <person name="Neiman D."/>
            <person name="Pearson M."/>
            <person name="Priest M."/>
            <person name="Roberts A."/>
            <person name="Saif S."/>
            <person name="Shea T."/>
            <person name="Sisk P."/>
            <person name="Sykes S."/>
            <person name="Wortman J."/>
            <person name="Nusbaum C."/>
            <person name="Birren B."/>
        </authorList>
    </citation>
    <scope>NUCLEOTIDE SEQUENCE [LARGE SCALE GENOMIC DNA]</scope>
    <source>
        <strain evidence="18 19">VS20</strain>
    </source>
</reference>
<keyword evidence="12" id="KW-0496">Mitochondrion</keyword>
<comment type="subunit">
    <text evidence="14">Homotrimer; The trimer binds only one molecule of glutathione.</text>
</comment>
<gene>
    <name evidence="18" type="ORF">SDRG_09203</name>
</gene>
<comment type="subcellular location">
    <subcellularLocation>
        <location evidence="3">Endoplasmic reticulum membrane</location>
        <topology evidence="3">Multi-pass membrane protein</topology>
    </subcellularLocation>
    <subcellularLocation>
        <location evidence="2">Mitochondrion outer membrane</location>
    </subcellularLocation>
</comment>
<evidence type="ECO:0000256" key="14">
    <source>
        <dbReference type="ARBA" id="ARBA00038540"/>
    </source>
</evidence>
<evidence type="ECO:0000256" key="1">
    <source>
        <dbReference type="ARBA" id="ARBA00003701"/>
    </source>
</evidence>
<keyword evidence="19" id="KW-1185">Reference proteome</keyword>
<dbReference type="PANTHER" id="PTHR10689:SF6">
    <property type="entry name" value="MICROSOMAL GLUTATHIONE S-TRANSFERASE 1"/>
    <property type="match status" value="1"/>
</dbReference>
<keyword evidence="9" id="KW-0256">Endoplasmic reticulum</keyword>
<dbReference type="InterPro" id="IPR001129">
    <property type="entry name" value="Membr-assoc_MAPEG"/>
</dbReference>
<protein>
    <recommendedName>
        <fullName evidence="15">Microsomal glutathione S-transferase 1</fullName>
        <ecNumber evidence="5">2.5.1.18</ecNumber>
    </recommendedName>
</protein>
<name>T0Q5S2_SAPDV</name>
<evidence type="ECO:0000256" key="8">
    <source>
        <dbReference type="ARBA" id="ARBA00022787"/>
    </source>
</evidence>
<evidence type="ECO:0000256" key="6">
    <source>
        <dbReference type="ARBA" id="ARBA00022679"/>
    </source>
</evidence>
<comment type="catalytic activity">
    <reaction evidence="16">
        <text>RX + glutathione = an S-substituted glutathione + a halide anion + H(+)</text>
        <dbReference type="Rhea" id="RHEA:16437"/>
        <dbReference type="ChEBI" id="CHEBI:15378"/>
        <dbReference type="ChEBI" id="CHEBI:16042"/>
        <dbReference type="ChEBI" id="CHEBI:17792"/>
        <dbReference type="ChEBI" id="CHEBI:57925"/>
        <dbReference type="ChEBI" id="CHEBI:90779"/>
        <dbReference type="EC" id="2.5.1.18"/>
    </reaction>
    <physiologicalReaction direction="left-to-right" evidence="16">
        <dbReference type="Rhea" id="RHEA:16438"/>
    </physiologicalReaction>
</comment>
<dbReference type="AlphaFoldDB" id="T0Q5S2"/>
<dbReference type="PANTHER" id="PTHR10689">
    <property type="entry name" value="MICROSOMAL GLUTATHIONE S-TRANSFERASE 1"/>
    <property type="match status" value="1"/>
</dbReference>
<sequence length="163" mass="17194">MPGPSPFQAIAICSTLLYAKYIAVARISAKKKFIAGNRAPEDEGFRPGMKQSFGLSSSEALSPKEVAAKIEDLRWQRILANDVENIPLGLIMAYGAATTGGNASVTVAAITTFTAARFLHTIAYANGWLYPRVAGFAVGALSIFVLAGNSIVGAFTNDHRATA</sequence>
<feature type="transmembrane region" description="Helical" evidence="17">
    <location>
        <begin position="133"/>
        <end position="155"/>
    </location>
</feature>
<keyword evidence="11" id="KW-0007">Acetylation</keyword>
<evidence type="ECO:0000256" key="12">
    <source>
        <dbReference type="ARBA" id="ARBA00023128"/>
    </source>
</evidence>
<comment type="function">
    <text evidence="1">Conjugation of reduced glutathione to a wide number of exogenous and endogenous hydrophobic electrophiles.</text>
</comment>
<evidence type="ECO:0000256" key="16">
    <source>
        <dbReference type="ARBA" id="ARBA00049385"/>
    </source>
</evidence>
<evidence type="ECO:0000256" key="5">
    <source>
        <dbReference type="ARBA" id="ARBA00012452"/>
    </source>
</evidence>
<dbReference type="Pfam" id="PF01124">
    <property type="entry name" value="MAPEG"/>
    <property type="match status" value="1"/>
</dbReference>
<proteinExistence type="inferred from homology"/>
<dbReference type="VEuPathDB" id="FungiDB:SDRG_09203"/>
<dbReference type="InParanoid" id="T0Q5S2"/>
<organism evidence="18 19">
    <name type="scientific">Saprolegnia diclina (strain VS20)</name>
    <dbReference type="NCBI Taxonomy" id="1156394"/>
    <lineage>
        <taxon>Eukaryota</taxon>
        <taxon>Sar</taxon>
        <taxon>Stramenopiles</taxon>
        <taxon>Oomycota</taxon>
        <taxon>Saprolegniomycetes</taxon>
        <taxon>Saprolegniales</taxon>
        <taxon>Saprolegniaceae</taxon>
        <taxon>Saprolegnia</taxon>
    </lineage>
</organism>
<evidence type="ECO:0000256" key="10">
    <source>
        <dbReference type="ARBA" id="ARBA00022989"/>
    </source>
</evidence>
<accession>T0Q5S2</accession>
<evidence type="ECO:0000256" key="7">
    <source>
        <dbReference type="ARBA" id="ARBA00022692"/>
    </source>
</evidence>
<dbReference type="RefSeq" id="XP_008613342.1">
    <property type="nucleotide sequence ID" value="XM_008615120.1"/>
</dbReference>
<dbReference type="InterPro" id="IPR040162">
    <property type="entry name" value="MGST1-like"/>
</dbReference>
<keyword evidence="13 17" id="KW-0472">Membrane</keyword>
<evidence type="ECO:0000313" key="18">
    <source>
        <dbReference type="EMBL" id="EQC33219.1"/>
    </source>
</evidence>
<feature type="transmembrane region" description="Helical" evidence="17">
    <location>
        <begin position="6"/>
        <end position="24"/>
    </location>
</feature>
<evidence type="ECO:0000313" key="19">
    <source>
        <dbReference type="Proteomes" id="UP000030762"/>
    </source>
</evidence>
<dbReference type="InterPro" id="IPR023352">
    <property type="entry name" value="MAPEG-like_dom_sf"/>
</dbReference>
<evidence type="ECO:0000256" key="11">
    <source>
        <dbReference type="ARBA" id="ARBA00022990"/>
    </source>
</evidence>
<dbReference type="EMBL" id="JH767160">
    <property type="protein sequence ID" value="EQC33219.1"/>
    <property type="molecule type" value="Genomic_DNA"/>
</dbReference>
<keyword evidence="7 17" id="KW-0812">Transmembrane</keyword>
<dbReference type="OMA" id="VHISAMI"/>
<evidence type="ECO:0000256" key="9">
    <source>
        <dbReference type="ARBA" id="ARBA00022824"/>
    </source>
</evidence>
<keyword evidence="10 17" id="KW-1133">Transmembrane helix</keyword>